<dbReference type="Pfam" id="PF12928">
    <property type="entry name" value="tRNA_int_end_N2"/>
    <property type="match status" value="1"/>
</dbReference>
<comment type="caution">
    <text evidence="5">The sequence shown here is derived from an EMBL/GenBank/DDBJ whole genome shotgun (WGS) entry which is preliminary data.</text>
</comment>
<evidence type="ECO:0000259" key="4">
    <source>
        <dbReference type="Pfam" id="PF12928"/>
    </source>
</evidence>
<feature type="region of interest" description="Disordered" evidence="3">
    <location>
        <begin position="493"/>
        <end position="520"/>
    </location>
</feature>
<evidence type="ECO:0000256" key="3">
    <source>
        <dbReference type="SAM" id="MobiDB-lite"/>
    </source>
</evidence>
<proteinExistence type="inferred from homology"/>
<reference evidence="5 6" key="1">
    <citation type="submission" date="2015-07" db="EMBL/GenBank/DDBJ databases">
        <title>Emmonsia species relationships and genome sequence.</title>
        <authorList>
            <consortium name="The Broad Institute Genomics Platform"/>
            <person name="Cuomo C.A."/>
            <person name="Munoz J.F."/>
            <person name="Imamovic A."/>
            <person name="Priest M.E."/>
            <person name="Young S."/>
            <person name="Clay O.K."/>
            <person name="McEwen J.G."/>
        </authorList>
    </citation>
    <scope>NUCLEOTIDE SEQUENCE [LARGE SCALE GENOMIC DNA]</scope>
    <source>
        <strain evidence="5 6">UAMH 9510</strain>
    </source>
</reference>
<keyword evidence="6" id="KW-1185">Reference proteome</keyword>
<dbReference type="InterPro" id="IPR024337">
    <property type="entry name" value="tRNA_splic_suSen54"/>
</dbReference>
<feature type="region of interest" description="Disordered" evidence="3">
    <location>
        <begin position="1"/>
        <end position="64"/>
    </location>
</feature>
<dbReference type="OrthoDB" id="408683at2759"/>
<organism evidence="5 6">
    <name type="scientific">Emergomyces pasteurianus Ep9510</name>
    <dbReference type="NCBI Taxonomy" id="1447872"/>
    <lineage>
        <taxon>Eukaryota</taxon>
        <taxon>Fungi</taxon>
        <taxon>Dikarya</taxon>
        <taxon>Ascomycota</taxon>
        <taxon>Pezizomycotina</taxon>
        <taxon>Eurotiomycetes</taxon>
        <taxon>Eurotiomycetidae</taxon>
        <taxon>Onygenales</taxon>
        <taxon>Ajellomycetaceae</taxon>
        <taxon>Emergomyces</taxon>
    </lineage>
</organism>
<dbReference type="PANTHER" id="PTHR21027">
    <property type="entry name" value="TRNA-SPLICING ENDONUCLEASE SUBUNIT SEN54"/>
    <property type="match status" value="1"/>
</dbReference>
<dbReference type="EMBL" id="LGRN01000431">
    <property type="protein sequence ID" value="OJD12236.1"/>
    <property type="molecule type" value="Genomic_DNA"/>
</dbReference>
<gene>
    <name evidence="5" type="ORF">AJ78_07142</name>
</gene>
<protein>
    <recommendedName>
        <fullName evidence="4">tRNA-splicing endonuclease subunit Sen54 N-terminal domain-containing protein</fullName>
    </recommendedName>
</protein>
<feature type="domain" description="tRNA-splicing endonuclease subunit Sen54 N-terminal" evidence="4">
    <location>
        <begin position="80"/>
        <end position="216"/>
    </location>
</feature>
<keyword evidence="2" id="KW-0819">tRNA processing</keyword>
<dbReference type="VEuPathDB" id="FungiDB:AJ78_07142"/>
<feature type="region of interest" description="Disordered" evidence="3">
    <location>
        <begin position="109"/>
        <end position="154"/>
    </location>
</feature>
<evidence type="ECO:0000256" key="2">
    <source>
        <dbReference type="ARBA" id="ARBA00022694"/>
    </source>
</evidence>
<accession>A0A1J9Q8G6</accession>
<dbReference type="Proteomes" id="UP000182235">
    <property type="component" value="Unassembled WGS sequence"/>
</dbReference>
<dbReference type="AlphaFoldDB" id="A0A1J9Q8G6"/>
<dbReference type="GO" id="GO:0000214">
    <property type="term" value="C:tRNA-intron endonuclease complex"/>
    <property type="evidence" value="ECO:0007669"/>
    <property type="project" value="TreeGrafter"/>
</dbReference>
<feature type="compositionally biased region" description="Gly residues" evidence="3">
    <location>
        <begin position="495"/>
        <end position="514"/>
    </location>
</feature>
<dbReference type="InterPro" id="IPR024336">
    <property type="entry name" value="tRNA_splic_suSen54_N"/>
</dbReference>
<dbReference type="PANTHER" id="PTHR21027:SF1">
    <property type="entry name" value="TRNA-SPLICING ENDONUCLEASE SUBUNIT SEN54"/>
    <property type="match status" value="1"/>
</dbReference>
<evidence type="ECO:0000313" key="6">
    <source>
        <dbReference type="Proteomes" id="UP000182235"/>
    </source>
</evidence>
<dbReference type="GO" id="GO:0000379">
    <property type="term" value="P:tRNA-type intron splice site recognition and cleavage"/>
    <property type="evidence" value="ECO:0007669"/>
    <property type="project" value="TreeGrafter"/>
</dbReference>
<evidence type="ECO:0000256" key="1">
    <source>
        <dbReference type="ARBA" id="ARBA00005736"/>
    </source>
</evidence>
<sequence>MADADEDALIQPHSTSQDQSAHIHQDLSDETQDFRFLNSLSFLPDPSQPASLPRRGEKDFEPNPTLRQADVLAASRDAMHNALAYPRLHNPKTRVTGIYCPTGLLRPAHAGGSSDAAKENDERKIVKEQQESKDKNDEEEDKHKHKDKDKDQERIASLKMKTPPPHGIGEGTCVCVPSPRGQHFRTVGRSDHWNRVWLLPEEALYLLERGSLDIRWPALEGRPGYEDGNARADTEWRGEDVEDADGGVPMSLQAAYACFLGRGGLTLERYIVYAGLRRAGYTVIRAPSWDESDNSDNGATEQAVAAASMMNGRDIHAHSEQQSGGLIGLLTRFFNSIFEPGPTRCLTHGPVIGLGTHRNYHDIYRALSIIPTHNPTHPDPAPPKHTTPPYCLAYSVFKPATPFRKSSPSTPDFRLAVIDSRRNPTLPSLHELSALLESTPLDPPRGEKMERLVYMRLRHGWRNVILAVVDQGVVSFLRVADAGFVGVRVYEERGGGGGNKGARRGGGNGGGRGGGRGRGR</sequence>
<name>A0A1J9Q8G6_9EURO</name>
<comment type="similarity">
    <text evidence="1">Belongs to the SEN54 family.</text>
</comment>
<evidence type="ECO:0000313" key="5">
    <source>
        <dbReference type="EMBL" id="OJD12236.1"/>
    </source>
</evidence>
<feature type="compositionally biased region" description="Basic and acidic residues" evidence="3">
    <location>
        <begin position="116"/>
        <end position="136"/>
    </location>
</feature>
<dbReference type="STRING" id="1447872.A0A1J9Q8G6"/>